<reference evidence="3 4" key="1">
    <citation type="submission" date="2019-11" db="EMBL/GenBank/DDBJ databases">
        <title>Genome of Strain BIT-d1.</title>
        <authorList>
            <person name="Yang Y."/>
        </authorList>
    </citation>
    <scope>NUCLEOTIDE SEQUENCE [LARGE SCALE GENOMIC DNA]</scope>
    <source>
        <strain evidence="3 4">BIT-d1</strain>
    </source>
</reference>
<dbReference type="Proteomes" id="UP000438760">
    <property type="component" value="Unassembled WGS sequence"/>
</dbReference>
<evidence type="ECO:0000256" key="1">
    <source>
        <dbReference type="ARBA" id="ARBA00022723"/>
    </source>
</evidence>
<evidence type="ECO:0000313" key="4">
    <source>
        <dbReference type="Proteomes" id="UP000438760"/>
    </source>
</evidence>
<dbReference type="Gene3D" id="3.30.70.100">
    <property type="match status" value="1"/>
</dbReference>
<dbReference type="PRINTS" id="PR00946">
    <property type="entry name" value="HGSCAVENGER"/>
</dbReference>
<evidence type="ECO:0000313" key="3">
    <source>
        <dbReference type="EMBL" id="MTG96882.1"/>
    </source>
</evidence>
<dbReference type="InterPro" id="IPR001802">
    <property type="entry name" value="MerP/CopZ"/>
</dbReference>
<dbReference type="InterPro" id="IPR006121">
    <property type="entry name" value="HMA_dom"/>
</dbReference>
<keyword evidence="1" id="KW-0479">Metal-binding</keyword>
<dbReference type="AlphaFoldDB" id="A0A6I3LL37"/>
<dbReference type="CDD" id="cd00371">
    <property type="entry name" value="HMA"/>
    <property type="match status" value="1"/>
</dbReference>
<dbReference type="PROSITE" id="PS50846">
    <property type="entry name" value="HMA_2"/>
    <property type="match status" value="1"/>
</dbReference>
<dbReference type="PROSITE" id="PS51257">
    <property type="entry name" value="PROKAR_LIPOPROTEIN"/>
    <property type="match status" value="1"/>
</dbReference>
<dbReference type="Pfam" id="PF00403">
    <property type="entry name" value="HMA"/>
    <property type="match status" value="1"/>
</dbReference>
<dbReference type="InterPro" id="IPR036163">
    <property type="entry name" value="HMA_dom_sf"/>
</dbReference>
<evidence type="ECO:0000259" key="2">
    <source>
        <dbReference type="PROSITE" id="PS50846"/>
    </source>
</evidence>
<sequence length="128" mass="13788">MRFYKLAVIALIGGFVFMSCNDKKADKGVENKAEIETISNDAKEVTGTVETATFQVEGMTCEIGCAKLIEGKLAGLNGVKVAKVDFETKTATVEFDDAKQNVESLIATVEKIANGIYKVENMNVGSIK</sequence>
<dbReference type="OrthoDB" id="1178902at2"/>
<dbReference type="FunFam" id="3.30.70.100:FF:000001">
    <property type="entry name" value="ATPase copper transporting beta"/>
    <property type="match status" value="1"/>
</dbReference>
<feature type="domain" description="HMA" evidence="2">
    <location>
        <begin position="50"/>
        <end position="117"/>
    </location>
</feature>
<keyword evidence="4" id="KW-1185">Reference proteome</keyword>
<proteinExistence type="predicted"/>
<dbReference type="RefSeq" id="WP_155090933.1">
    <property type="nucleotide sequence ID" value="NZ_CP102754.1"/>
</dbReference>
<organism evidence="3 4">
    <name type="scientific">Myroides albus</name>
    <dbReference type="NCBI Taxonomy" id="2562892"/>
    <lineage>
        <taxon>Bacteria</taxon>
        <taxon>Pseudomonadati</taxon>
        <taxon>Bacteroidota</taxon>
        <taxon>Flavobacteriia</taxon>
        <taxon>Flavobacteriales</taxon>
        <taxon>Flavobacteriaceae</taxon>
        <taxon>Myroides</taxon>
    </lineage>
</organism>
<name>A0A6I3LL37_9FLAO</name>
<gene>
    <name evidence="3" type="ORF">GJV76_01765</name>
</gene>
<dbReference type="SUPFAM" id="SSF55008">
    <property type="entry name" value="HMA, heavy metal-associated domain"/>
    <property type="match status" value="1"/>
</dbReference>
<dbReference type="GO" id="GO:0046872">
    <property type="term" value="F:metal ion binding"/>
    <property type="evidence" value="ECO:0007669"/>
    <property type="project" value="UniProtKB-KW"/>
</dbReference>
<protein>
    <submittedName>
        <fullName evidence="3">Heavy metal transporter</fullName>
    </submittedName>
</protein>
<dbReference type="EMBL" id="WMJX01000002">
    <property type="protein sequence ID" value="MTG96882.1"/>
    <property type="molecule type" value="Genomic_DNA"/>
</dbReference>
<accession>A0A6I3LL37</accession>
<comment type="caution">
    <text evidence="3">The sequence shown here is derived from an EMBL/GenBank/DDBJ whole genome shotgun (WGS) entry which is preliminary data.</text>
</comment>